<keyword evidence="9" id="KW-0547">Nucleotide-binding</keyword>
<dbReference type="SUPFAM" id="SSF55874">
    <property type="entry name" value="ATPase domain of HSP90 chaperone/DNA topoisomerase II/histidine kinase"/>
    <property type="match status" value="1"/>
</dbReference>
<dbReference type="GO" id="GO:0030295">
    <property type="term" value="F:protein kinase activator activity"/>
    <property type="evidence" value="ECO:0007669"/>
    <property type="project" value="TreeGrafter"/>
</dbReference>
<evidence type="ECO:0000313" key="20">
    <source>
        <dbReference type="Proteomes" id="UP000177258"/>
    </source>
</evidence>
<dbReference type="SMART" id="SM00304">
    <property type="entry name" value="HAMP"/>
    <property type="match status" value="1"/>
</dbReference>
<evidence type="ECO:0000256" key="1">
    <source>
        <dbReference type="ARBA" id="ARBA00000085"/>
    </source>
</evidence>
<dbReference type="InterPro" id="IPR005467">
    <property type="entry name" value="His_kinase_dom"/>
</dbReference>
<dbReference type="SUPFAM" id="SSF55785">
    <property type="entry name" value="PYP-like sensor domain (PAS domain)"/>
    <property type="match status" value="1"/>
</dbReference>
<gene>
    <name evidence="19" type="ORF">A3D83_02690</name>
</gene>
<dbReference type="GO" id="GO:0000155">
    <property type="term" value="F:phosphorelay sensor kinase activity"/>
    <property type="evidence" value="ECO:0007669"/>
    <property type="project" value="InterPro"/>
</dbReference>
<dbReference type="Gene3D" id="3.30.565.10">
    <property type="entry name" value="Histidine kinase-like ATPase, C-terminal domain"/>
    <property type="match status" value="1"/>
</dbReference>
<dbReference type="InterPro" id="IPR050351">
    <property type="entry name" value="BphY/WalK/GraS-like"/>
</dbReference>
<dbReference type="PROSITE" id="PS50112">
    <property type="entry name" value="PAS"/>
    <property type="match status" value="1"/>
</dbReference>
<dbReference type="SMART" id="SM00387">
    <property type="entry name" value="HATPase_c"/>
    <property type="match status" value="1"/>
</dbReference>
<protein>
    <recommendedName>
        <fullName evidence="4">histidine kinase</fullName>
        <ecNumber evidence="4">2.7.13.3</ecNumber>
    </recommendedName>
</protein>
<dbReference type="CDD" id="cd00130">
    <property type="entry name" value="PAS"/>
    <property type="match status" value="1"/>
</dbReference>
<dbReference type="SUPFAM" id="SSF47384">
    <property type="entry name" value="Homodimeric domain of signal transducing histidine kinase"/>
    <property type="match status" value="1"/>
</dbReference>
<evidence type="ECO:0000256" key="4">
    <source>
        <dbReference type="ARBA" id="ARBA00012438"/>
    </source>
</evidence>
<dbReference type="EMBL" id="MFDB01000028">
    <property type="protein sequence ID" value="OGE32309.1"/>
    <property type="molecule type" value="Genomic_DNA"/>
</dbReference>
<evidence type="ECO:0000256" key="2">
    <source>
        <dbReference type="ARBA" id="ARBA00004141"/>
    </source>
</evidence>
<proteinExistence type="predicted"/>
<dbReference type="AlphaFoldDB" id="A0A1F5JUJ0"/>
<keyword evidence="6" id="KW-0597">Phosphoprotein</keyword>
<dbReference type="InterPro" id="IPR035965">
    <property type="entry name" value="PAS-like_dom_sf"/>
</dbReference>
<keyword evidence="10" id="KW-0418">Kinase</keyword>
<keyword evidence="12 15" id="KW-1133">Transmembrane helix</keyword>
<evidence type="ECO:0000256" key="14">
    <source>
        <dbReference type="ARBA" id="ARBA00023136"/>
    </source>
</evidence>
<evidence type="ECO:0000256" key="5">
    <source>
        <dbReference type="ARBA" id="ARBA00022475"/>
    </source>
</evidence>
<organism evidence="19 20">
    <name type="scientific">Candidatus Daviesbacteria bacterium RIFCSPHIGHO2_02_FULL_41_10</name>
    <dbReference type="NCBI Taxonomy" id="1797774"/>
    <lineage>
        <taxon>Bacteria</taxon>
        <taxon>Candidatus Daviesiibacteriota</taxon>
    </lineage>
</organism>
<evidence type="ECO:0000259" key="17">
    <source>
        <dbReference type="PROSITE" id="PS50112"/>
    </source>
</evidence>
<evidence type="ECO:0000256" key="8">
    <source>
        <dbReference type="ARBA" id="ARBA00022692"/>
    </source>
</evidence>
<evidence type="ECO:0000256" key="15">
    <source>
        <dbReference type="SAM" id="Phobius"/>
    </source>
</evidence>
<dbReference type="Proteomes" id="UP000177258">
    <property type="component" value="Unassembled WGS sequence"/>
</dbReference>
<dbReference type="CDD" id="cd00075">
    <property type="entry name" value="HATPase"/>
    <property type="match status" value="1"/>
</dbReference>
<reference evidence="19 20" key="1">
    <citation type="journal article" date="2016" name="Nat. Commun.">
        <title>Thousands of microbial genomes shed light on interconnected biogeochemical processes in an aquifer system.</title>
        <authorList>
            <person name="Anantharaman K."/>
            <person name="Brown C.T."/>
            <person name="Hug L.A."/>
            <person name="Sharon I."/>
            <person name="Castelle C.J."/>
            <person name="Probst A.J."/>
            <person name="Thomas B.C."/>
            <person name="Singh A."/>
            <person name="Wilkins M.J."/>
            <person name="Karaoz U."/>
            <person name="Brodie E.L."/>
            <person name="Williams K.H."/>
            <person name="Hubbard S.S."/>
            <person name="Banfield J.F."/>
        </authorList>
    </citation>
    <scope>NUCLEOTIDE SEQUENCE [LARGE SCALE GENOMIC DNA]</scope>
</reference>
<dbReference type="SMART" id="SM00388">
    <property type="entry name" value="HisKA"/>
    <property type="match status" value="1"/>
</dbReference>
<accession>A0A1F5JUJ0</accession>
<evidence type="ECO:0000256" key="13">
    <source>
        <dbReference type="ARBA" id="ARBA00023012"/>
    </source>
</evidence>
<feature type="domain" description="PAS" evidence="17">
    <location>
        <begin position="120"/>
        <end position="172"/>
    </location>
</feature>
<dbReference type="Gene3D" id="1.10.287.130">
    <property type="match status" value="1"/>
</dbReference>
<evidence type="ECO:0000256" key="10">
    <source>
        <dbReference type="ARBA" id="ARBA00022777"/>
    </source>
</evidence>
<evidence type="ECO:0000256" key="6">
    <source>
        <dbReference type="ARBA" id="ARBA00022553"/>
    </source>
</evidence>
<dbReference type="EC" id="2.7.13.3" evidence="4"/>
<feature type="transmembrane region" description="Helical" evidence="15">
    <location>
        <begin position="39"/>
        <end position="59"/>
    </location>
</feature>
<dbReference type="InterPro" id="IPR036097">
    <property type="entry name" value="HisK_dim/P_sf"/>
</dbReference>
<dbReference type="InterPro" id="IPR036890">
    <property type="entry name" value="HATPase_C_sf"/>
</dbReference>
<dbReference type="Pfam" id="PF00672">
    <property type="entry name" value="HAMP"/>
    <property type="match status" value="1"/>
</dbReference>
<evidence type="ECO:0000256" key="12">
    <source>
        <dbReference type="ARBA" id="ARBA00022989"/>
    </source>
</evidence>
<evidence type="ECO:0000256" key="9">
    <source>
        <dbReference type="ARBA" id="ARBA00022741"/>
    </source>
</evidence>
<keyword evidence="11" id="KW-0067">ATP-binding</keyword>
<dbReference type="GO" id="GO:0005524">
    <property type="term" value="F:ATP binding"/>
    <property type="evidence" value="ECO:0007669"/>
    <property type="project" value="UniProtKB-KW"/>
</dbReference>
<comment type="catalytic activity">
    <reaction evidence="1">
        <text>ATP + protein L-histidine = ADP + protein N-phospho-L-histidine.</text>
        <dbReference type="EC" id="2.7.13.3"/>
    </reaction>
</comment>
<dbReference type="Pfam" id="PF02518">
    <property type="entry name" value="HATPase_c"/>
    <property type="match status" value="1"/>
</dbReference>
<dbReference type="NCBIfam" id="TIGR00229">
    <property type="entry name" value="sensory_box"/>
    <property type="match status" value="1"/>
</dbReference>
<dbReference type="Pfam" id="PF00512">
    <property type="entry name" value="HisKA"/>
    <property type="match status" value="1"/>
</dbReference>
<dbReference type="PROSITE" id="PS50885">
    <property type="entry name" value="HAMP"/>
    <property type="match status" value="1"/>
</dbReference>
<dbReference type="InterPro" id="IPR004358">
    <property type="entry name" value="Sig_transdc_His_kin-like_C"/>
</dbReference>
<dbReference type="InterPro" id="IPR003661">
    <property type="entry name" value="HisK_dim/P_dom"/>
</dbReference>
<dbReference type="InterPro" id="IPR000014">
    <property type="entry name" value="PAS"/>
</dbReference>
<evidence type="ECO:0000259" key="16">
    <source>
        <dbReference type="PROSITE" id="PS50109"/>
    </source>
</evidence>
<dbReference type="PROSITE" id="PS50109">
    <property type="entry name" value="HIS_KIN"/>
    <property type="match status" value="1"/>
</dbReference>
<evidence type="ECO:0000256" key="11">
    <source>
        <dbReference type="ARBA" id="ARBA00022840"/>
    </source>
</evidence>
<sequence>MQPEVKTKKTLHIKIALIITFAVITPGIAGLFISLTPILYLLAGVLSSVLSIIILFWILQPLSALIKSTGVFSDGKLNHRIDIRSGDEFEEAGNSFNTMADKLSKTIQSLEDERDTAVSDKNKFSEILSSVIDGIIALDFNKRVIFLNEAGKQITGYTETEIYGKPIDQFIHLFRDKEEILSKIYCTASFNQSTQLIGKMGKQTRINLVTTQVGSTVQTNLSCILVLHDLSREEELEQMKLDFVSMASHELKTPLTSIVGYLSVFLNESKDIPKESFDLLHKAFTAAQQLQTLIQNLLNVNKIEKDQLSVSSGPIDYLPVLSKAVEDLRSQASQKEIILTLIPPAQNLPKVLADQVRLGEIITNLVANAINYTNPGGKVEISTTVSPNAVQTVVADTGIGIPKEAIPHLFGKFFRVSSQTQQAKKGTGLGLYIAKSIIEKLHGKIWVESEAGKGSKFYFTIPVVTQSAGILNRDKFDSEAIQTGSLNY</sequence>
<name>A0A1F5JUJ0_9BACT</name>
<dbReference type="GO" id="GO:0005886">
    <property type="term" value="C:plasma membrane"/>
    <property type="evidence" value="ECO:0007669"/>
    <property type="project" value="UniProtKB-SubCell"/>
</dbReference>
<evidence type="ECO:0000259" key="18">
    <source>
        <dbReference type="PROSITE" id="PS50885"/>
    </source>
</evidence>
<feature type="domain" description="Histidine kinase" evidence="16">
    <location>
        <begin position="246"/>
        <end position="465"/>
    </location>
</feature>
<dbReference type="Gene3D" id="3.30.450.20">
    <property type="entry name" value="PAS domain"/>
    <property type="match status" value="1"/>
</dbReference>
<evidence type="ECO:0000313" key="19">
    <source>
        <dbReference type="EMBL" id="OGE32309.1"/>
    </source>
</evidence>
<dbReference type="GO" id="GO:0000156">
    <property type="term" value="F:phosphorelay response regulator activity"/>
    <property type="evidence" value="ECO:0007669"/>
    <property type="project" value="TreeGrafter"/>
</dbReference>
<dbReference type="CDD" id="cd06225">
    <property type="entry name" value="HAMP"/>
    <property type="match status" value="1"/>
</dbReference>
<dbReference type="PANTHER" id="PTHR42878:SF7">
    <property type="entry name" value="SENSOR HISTIDINE KINASE GLRK"/>
    <property type="match status" value="1"/>
</dbReference>
<dbReference type="CDD" id="cd00082">
    <property type="entry name" value="HisKA"/>
    <property type="match status" value="1"/>
</dbReference>
<keyword evidence="7" id="KW-0808">Transferase</keyword>
<keyword evidence="8 15" id="KW-0812">Transmembrane</keyword>
<dbReference type="InterPro" id="IPR003660">
    <property type="entry name" value="HAMP_dom"/>
</dbReference>
<dbReference type="InterPro" id="IPR003594">
    <property type="entry name" value="HATPase_dom"/>
</dbReference>
<dbReference type="GO" id="GO:0007234">
    <property type="term" value="P:osmosensory signaling via phosphorelay pathway"/>
    <property type="evidence" value="ECO:0007669"/>
    <property type="project" value="TreeGrafter"/>
</dbReference>
<feature type="transmembrane region" description="Helical" evidence="15">
    <location>
        <begin position="12"/>
        <end position="33"/>
    </location>
</feature>
<dbReference type="SMART" id="SM00091">
    <property type="entry name" value="PAS"/>
    <property type="match status" value="1"/>
</dbReference>
<evidence type="ECO:0000256" key="3">
    <source>
        <dbReference type="ARBA" id="ARBA00004236"/>
    </source>
</evidence>
<dbReference type="PRINTS" id="PR00344">
    <property type="entry name" value="BCTRLSENSOR"/>
</dbReference>
<keyword evidence="13" id="KW-0902">Two-component regulatory system</keyword>
<dbReference type="Pfam" id="PF13426">
    <property type="entry name" value="PAS_9"/>
    <property type="match status" value="1"/>
</dbReference>
<comment type="subcellular location">
    <subcellularLocation>
        <location evidence="3">Cell membrane</location>
    </subcellularLocation>
    <subcellularLocation>
        <location evidence="2">Membrane</location>
        <topology evidence="2">Multi-pass membrane protein</topology>
    </subcellularLocation>
</comment>
<dbReference type="SUPFAM" id="SSF158472">
    <property type="entry name" value="HAMP domain-like"/>
    <property type="match status" value="1"/>
</dbReference>
<dbReference type="FunFam" id="3.30.565.10:FF:000023">
    <property type="entry name" value="PAS domain-containing sensor histidine kinase"/>
    <property type="match status" value="1"/>
</dbReference>
<dbReference type="PANTHER" id="PTHR42878">
    <property type="entry name" value="TWO-COMPONENT HISTIDINE KINASE"/>
    <property type="match status" value="1"/>
</dbReference>
<dbReference type="Gene3D" id="6.10.340.10">
    <property type="match status" value="1"/>
</dbReference>
<feature type="domain" description="HAMP" evidence="18">
    <location>
        <begin position="56"/>
        <end position="108"/>
    </location>
</feature>
<evidence type="ECO:0000256" key="7">
    <source>
        <dbReference type="ARBA" id="ARBA00022679"/>
    </source>
</evidence>
<keyword evidence="14 15" id="KW-0472">Membrane</keyword>
<keyword evidence="5" id="KW-1003">Cell membrane</keyword>
<comment type="caution">
    <text evidence="19">The sequence shown here is derived from an EMBL/GenBank/DDBJ whole genome shotgun (WGS) entry which is preliminary data.</text>
</comment>